<dbReference type="OrthoDB" id="2393829at2759"/>
<name>A0A9P5SAK6_9FUNG</name>
<reference evidence="2" key="1">
    <citation type="journal article" date="2020" name="Fungal Divers.">
        <title>Resolving the Mortierellaceae phylogeny through synthesis of multi-gene phylogenetics and phylogenomics.</title>
        <authorList>
            <person name="Vandepol N."/>
            <person name="Liber J."/>
            <person name="Desiro A."/>
            <person name="Na H."/>
            <person name="Kennedy M."/>
            <person name="Barry K."/>
            <person name="Grigoriev I.V."/>
            <person name="Miller A.N."/>
            <person name="O'Donnell K."/>
            <person name="Stajich J.E."/>
            <person name="Bonito G."/>
        </authorList>
    </citation>
    <scope>NUCLEOTIDE SEQUENCE</scope>
    <source>
        <strain evidence="2">NRRL 6426</strain>
    </source>
</reference>
<gene>
    <name evidence="2" type="ORF">BG015_003883</name>
</gene>
<comment type="caution">
    <text evidence="2">The sequence shown here is derived from an EMBL/GenBank/DDBJ whole genome shotgun (WGS) entry which is preliminary data.</text>
</comment>
<evidence type="ECO:0000313" key="2">
    <source>
        <dbReference type="EMBL" id="KAF9156583.1"/>
    </source>
</evidence>
<evidence type="ECO:0000313" key="3">
    <source>
        <dbReference type="Proteomes" id="UP000748756"/>
    </source>
</evidence>
<organism evidence="2 3">
    <name type="scientific">Linnemannia schmuckeri</name>
    <dbReference type="NCBI Taxonomy" id="64567"/>
    <lineage>
        <taxon>Eukaryota</taxon>
        <taxon>Fungi</taxon>
        <taxon>Fungi incertae sedis</taxon>
        <taxon>Mucoromycota</taxon>
        <taxon>Mortierellomycotina</taxon>
        <taxon>Mortierellomycetes</taxon>
        <taxon>Mortierellales</taxon>
        <taxon>Mortierellaceae</taxon>
        <taxon>Linnemannia</taxon>
    </lineage>
</organism>
<proteinExistence type="predicted"/>
<dbReference type="AlphaFoldDB" id="A0A9P5SAK6"/>
<accession>A0A9P5SAK6</accession>
<feature type="region of interest" description="Disordered" evidence="1">
    <location>
        <begin position="69"/>
        <end position="96"/>
    </location>
</feature>
<dbReference type="Proteomes" id="UP000748756">
    <property type="component" value="Unassembled WGS sequence"/>
</dbReference>
<protein>
    <submittedName>
        <fullName evidence="2">Uncharacterized protein</fullName>
    </submittedName>
</protein>
<dbReference type="EMBL" id="JAAAUQ010000019">
    <property type="protein sequence ID" value="KAF9156583.1"/>
    <property type="molecule type" value="Genomic_DNA"/>
</dbReference>
<sequence length="96" mass="10181">MCNALPGQTDCKRAGCSMPINIEPNGRRHPFCSIACARACGEKPRVPAQAMPARTAMIPPPAYNSVGKFNKMNPAYPSPIGSDDSDNETQVGSDSN</sequence>
<keyword evidence="3" id="KW-1185">Reference proteome</keyword>
<evidence type="ECO:0000256" key="1">
    <source>
        <dbReference type="SAM" id="MobiDB-lite"/>
    </source>
</evidence>